<sequence length="156" mass="18372">MYDNPKRIHSWIDSGQPTTSTPKVLLRIWWDMKGVMFSELLQVDETVTAEHYGRQMTDLFIAIEQKRAFSGQGSRKVILQHDNARPHVALSTQPTICNLSMQNCLAGQRFRDVTEVRKWIDDFIASKLMSFFHEGIRKLPERRQKIIEREEKYFDD</sequence>
<name>A0A1I7XQN0_HETBA</name>
<evidence type="ECO:0000313" key="2">
    <source>
        <dbReference type="WBParaSite" id="Hba_20046"/>
    </source>
</evidence>
<dbReference type="GO" id="GO:0003676">
    <property type="term" value="F:nucleic acid binding"/>
    <property type="evidence" value="ECO:0007669"/>
    <property type="project" value="InterPro"/>
</dbReference>
<dbReference type="Gene3D" id="3.30.420.10">
    <property type="entry name" value="Ribonuclease H-like superfamily/Ribonuclease H"/>
    <property type="match status" value="1"/>
</dbReference>
<protein>
    <submittedName>
        <fullName evidence="2">Histone-lysine N-methyltransferase SETMAR</fullName>
    </submittedName>
</protein>
<dbReference type="InterPro" id="IPR001888">
    <property type="entry name" value="Transposase_1"/>
</dbReference>
<dbReference type="InterPro" id="IPR052709">
    <property type="entry name" value="Transposase-MT_Hybrid"/>
</dbReference>
<evidence type="ECO:0000313" key="1">
    <source>
        <dbReference type="Proteomes" id="UP000095283"/>
    </source>
</evidence>
<dbReference type="Pfam" id="PF01359">
    <property type="entry name" value="Transposase_1"/>
    <property type="match status" value="1"/>
</dbReference>
<dbReference type="WBParaSite" id="Hba_20046">
    <property type="protein sequence ID" value="Hba_20046"/>
    <property type="gene ID" value="Hba_20046"/>
</dbReference>
<keyword evidence="1" id="KW-1185">Reference proteome</keyword>
<proteinExistence type="predicted"/>
<organism evidence="1 2">
    <name type="scientific">Heterorhabditis bacteriophora</name>
    <name type="common">Entomopathogenic nematode worm</name>
    <dbReference type="NCBI Taxonomy" id="37862"/>
    <lineage>
        <taxon>Eukaryota</taxon>
        <taxon>Metazoa</taxon>
        <taxon>Ecdysozoa</taxon>
        <taxon>Nematoda</taxon>
        <taxon>Chromadorea</taxon>
        <taxon>Rhabditida</taxon>
        <taxon>Rhabditina</taxon>
        <taxon>Rhabditomorpha</taxon>
        <taxon>Strongyloidea</taxon>
        <taxon>Heterorhabditidae</taxon>
        <taxon>Heterorhabditis</taxon>
    </lineage>
</organism>
<dbReference type="PANTHER" id="PTHR46060">
    <property type="entry name" value="MARINER MOS1 TRANSPOSASE-LIKE PROTEIN"/>
    <property type="match status" value="1"/>
</dbReference>
<accession>A0A1I7XQN0</accession>
<dbReference type="InterPro" id="IPR036397">
    <property type="entry name" value="RNaseH_sf"/>
</dbReference>
<dbReference type="PANTHER" id="PTHR46060:SF1">
    <property type="entry name" value="MARINER MOS1 TRANSPOSASE-LIKE PROTEIN"/>
    <property type="match status" value="1"/>
</dbReference>
<dbReference type="AlphaFoldDB" id="A0A1I7XQN0"/>
<dbReference type="Proteomes" id="UP000095283">
    <property type="component" value="Unplaced"/>
</dbReference>
<reference evidence="2" key="1">
    <citation type="submission" date="2016-11" db="UniProtKB">
        <authorList>
            <consortium name="WormBaseParasite"/>
        </authorList>
    </citation>
    <scope>IDENTIFICATION</scope>
</reference>